<evidence type="ECO:0000256" key="8">
    <source>
        <dbReference type="ARBA" id="ARBA00048679"/>
    </source>
</evidence>
<evidence type="ECO:0000256" key="5">
    <source>
        <dbReference type="ARBA" id="ARBA00022777"/>
    </source>
</evidence>
<organism evidence="10 11">
    <name type="scientific">Talaromyces stipitatus (strain ATCC 10500 / CBS 375.48 / QM 6759 / NRRL 1006)</name>
    <name type="common">Penicillium stipitatum</name>
    <dbReference type="NCBI Taxonomy" id="441959"/>
    <lineage>
        <taxon>Eukaryota</taxon>
        <taxon>Fungi</taxon>
        <taxon>Dikarya</taxon>
        <taxon>Ascomycota</taxon>
        <taxon>Pezizomycotina</taxon>
        <taxon>Eurotiomycetes</taxon>
        <taxon>Eurotiomycetidae</taxon>
        <taxon>Eurotiales</taxon>
        <taxon>Trichocomaceae</taxon>
        <taxon>Talaromyces</taxon>
        <taxon>Talaromyces sect. Talaromyces</taxon>
    </lineage>
</organism>
<dbReference type="PANTHER" id="PTHR24343">
    <property type="entry name" value="SERINE/THREONINE KINASE"/>
    <property type="match status" value="1"/>
</dbReference>
<keyword evidence="6" id="KW-0067">ATP-binding</keyword>
<dbReference type="InParanoid" id="B8MHR5"/>
<evidence type="ECO:0000256" key="6">
    <source>
        <dbReference type="ARBA" id="ARBA00022840"/>
    </source>
</evidence>
<dbReference type="SUPFAM" id="SSF56112">
    <property type="entry name" value="Protein kinase-like (PK-like)"/>
    <property type="match status" value="1"/>
</dbReference>
<sequence length="331" mass="38496">MDLPFDTVLSASSSFLKKFRTRNQHDQRLLSRQYSYQRDLLDDSSNDIRICLVRSKLNVRNQPTRLFAVKVFVHPQKNRFRLYTRRVTAEFCIAHTLQHPNVVRVIELLHNDHGDLCQVMEYCDAGSLLDLLTQVNHLTHDEADCFFKQLLHAVQYIHSVGVAHRNLKPENILLTKQGTLKITDFCYAECFRLPWAAPLKRSFQERSIQHRELKGTIAYMAPEQFTKAAFDPAAGDMWAIGIIYFAMRSGRLPWKRATEEDAFYRQYLADLENGRVNKYMDFVSTQTHRHVLYSILQPSPRYRFTATQVLDSDWIRETKLCAAASGSMQST</sequence>
<keyword evidence="3" id="KW-0808">Transferase</keyword>
<dbReference type="InterPro" id="IPR000719">
    <property type="entry name" value="Prot_kinase_dom"/>
</dbReference>
<dbReference type="RefSeq" id="XP_002483629.1">
    <property type="nucleotide sequence ID" value="XM_002483584.1"/>
</dbReference>
<accession>B8MHR5</accession>
<evidence type="ECO:0000256" key="7">
    <source>
        <dbReference type="ARBA" id="ARBA00047899"/>
    </source>
</evidence>
<keyword evidence="4" id="KW-0547">Nucleotide-binding</keyword>
<dbReference type="Pfam" id="PF00069">
    <property type="entry name" value="Pkinase"/>
    <property type="match status" value="1"/>
</dbReference>
<gene>
    <name evidence="10" type="ORF">TSTA_014870</name>
</gene>
<dbReference type="GO" id="GO:0030003">
    <property type="term" value="P:intracellular monoatomic cation homeostasis"/>
    <property type="evidence" value="ECO:0007669"/>
    <property type="project" value="TreeGrafter"/>
</dbReference>
<dbReference type="STRING" id="441959.B8MHR5"/>
<dbReference type="Proteomes" id="UP000001745">
    <property type="component" value="Unassembled WGS sequence"/>
</dbReference>
<dbReference type="HOGENOM" id="CLU_000288_63_0_1"/>
<evidence type="ECO:0000256" key="4">
    <source>
        <dbReference type="ARBA" id="ARBA00022741"/>
    </source>
</evidence>
<dbReference type="PANTHER" id="PTHR24343:SF558">
    <property type="entry name" value="PROTEIN KINASE DOMAIN-CONTAINING PROTEIN"/>
    <property type="match status" value="1"/>
</dbReference>
<comment type="catalytic activity">
    <reaction evidence="8">
        <text>L-seryl-[protein] + ATP = O-phospho-L-seryl-[protein] + ADP + H(+)</text>
        <dbReference type="Rhea" id="RHEA:17989"/>
        <dbReference type="Rhea" id="RHEA-COMP:9863"/>
        <dbReference type="Rhea" id="RHEA-COMP:11604"/>
        <dbReference type="ChEBI" id="CHEBI:15378"/>
        <dbReference type="ChEBI" id="CHEBI:29999"/>
        <dbReference type="ChEBI" id="CHEBI:30616"/>
        <dbReference type="ChEBI" id="CHEBI:83421"/>
        <dbReference type="ChEBI" id="CHEBI:456216"/>
        <dbReference type="EC" id="2.7.11.1"/>
    </reaction>
</comment>
<dbReference type="PROSITE" id="PS50011">
    <property type="entry name" value="PROTEIN_KINASE_DOM"/>
    <property type="match status" value="1"/>
</dbReference>
<dbReference type="PhylomeDB" id="B8MHR5"/>
<dbReference type="VEuPathDB" id="FungiDB:TSTA_014870"/>
<evidence type="ECO:0000256" key="2">
    <source>
        <dbReference type="ARBA" id="ARBA00022527"/>
    </source>
</evidence>
<evidence type="ECO:0000256" key="3">
    <source>
        <dbReference type="ARBA" id="ARBA00022679"/>
    </source>
</evidence>
<proteinExistence type="predicted"/>
<dbReference type="GO" id="GO:0004674">
    <property type="term" value="F:protein serine/threonine kinase activity"/>
    <property type="evidence" value="ECO:0007669"/>
    <property type="project" value="UniProtKB-KW"/>
</dbReference>
<feature type="domain" description="Protein kinase" evidence="9">
    <location>
        <begin position="34"/>
        <end position="315"/>
    </location>
</feature>
<dbReference type="Gene3D" id="1.10.510.10">
    <property type="entry name" value="Transferase(Phosphotransferase) domain 1"/>
    <property type="match status" value="1"/>
</dbReference>
<name>B8MHR5_TALSN</name>
<keyword evidence="11" id="KW-1185">Reference proteome</keyword>
<evidence type="ECO:0000259" key="9">
    <source>
        <dbReference type="PROSITE" id="PS50011"/>
    </source>
</evidence>
<comment type="catalytic activity">
    <reaction evidence="7">
        <text>L-threonyl-[protein] + ATP = O-phospho-L-threonyl-[protein] + ADP + H(+)</text>
        <dbReference type="Rhea" id="RHEA:46608"/>
        <dbReference type="Rhea" id="RHEA-COMP:11060"/>
        <dbReference type="Rhea" id="RHEA-COMP:11605"/>
        <dbReference type="ChEBI" id="CHEBI:15378"/>
        <dbReference type="ChEBI" id="CHEBI:30013"/>
        <dbReference type="ChEBI" id="CHEBI:30616"/>
        <dbReference type="ChEBI" id="CHEBI:61977"/>
        <dbReference type="ChEBI" id="CHEBI:456216"/>
        <dbReference type="EC" id="2.7.11.1"/>
    </reaction>
</comment>
<dbReference type="AlphaFoldDB" id="B8MHR5"/>
<keyword evidence="5 10" id="KW-0418">Kinase</keyword>
<evidence type="ECO:0000256" key="1">
    <source>
        <dbReference type="ARBA" id="ARBA00012513"/>
    </source>
</evidence>
<dbReference type="OMA" id="VIYMFMR"/>
<dbReference type="GO" id="GO:0005524">
    <property type="term" value="F:ATP binding"/>
    <property type="evidence" value="ECO:0007669"/>
    <property type="project" value="UniProtKB-KW"/>
</dbReference>
<dbReference type="OrthoDB" id="6513151at2759"/>
<protein>
    <recommendedName>
        <fullName evidence="1">non-specific serine/threonine protein kinase</fullName>
        <ecNumber evidence="1">2.7.11.1</ecNumber>
    </recommendedName>
</protein>
<dbReference type="GeneID" id="8107870"/>
<dbReference type="eggNOG" id="KOG0590">
    <property type="taxonomic scope" value="Eukaryota"/>
</dbReference>
<dbReference type="EMBL" id="EQ962656">
    <property type="protein sequence ID" value="EED16395.1"/>
    <property type="molecule type" value="Genomic_DNA"/>
</dbReference>
<reference evidence="11" key="1">
    <citation type="journal article" date="2015" name="Genome Announc.">
        <title>Genome sequence of the AIDS-associated pathogen Penicillium marneffei (ATCC18224) and its near taxonomic relative Talaromyces stipitatus (ATCC10500).</title>
        <authorList>
            <person name="Nierman W.C."/>
            <person name="Fedorova-Abrams N.D."/>
            <person name="Andrianopoulos A."/>
        </authorList>
    </citation>
    <scope>NUCLEOTIDE SEQUENCE [LARGE SCALE GENOMIC DNA]</scope>
    <source>
        <strain evidence="11">ATCC 10500 / CBS 375.48 / QM 6759 / NRRL 1006</strain>
    </source>
</reference>
<dbReference type="EC" id="2.7.11.1" evidence="1"/>
<evidence type="ECO:0000313" key="10">
    <source>
        <dbReference type="EMBL" id="EED16395.1"/>
    </source>
</evidence>
<evidence type="ECO:0000313" key="11">
    <source>
        <dbReference type="Proteomes" id="UP000001745"/>
    </source>
</evidence>
<dbReference type="GO" id="GO:0005829">
    <property type="term" value="C:cytosol"/>
    <property type="evidence" value="ECO:0007669"/>
    <property type="project" value="TreeGrafter"/>
</dbReference>
<keyword evidence="2" id="KW-0723">Serine/threonine-protein kinase</keyword>
<dbReference type="InterPro" id="IPR011009">
    <property type="entry name" value="Kinase-like_dom_sf"/>
</dbReference>